<keyword evidence="12" id="KW-0675">Receptor</keyword>
<evidence type="ECO:0000313" key="13">
    <source>
        <dbReference type="Proteomes" id="UP001597511"/>
    </source>
</evidence>
<dbReference type="EMBL" id="JBHUOZ010000003">
    <property type="protein sequence ID" value="MFD2921764.1"/>
    <property type="molecule type" value="Genomic_DNA"/>
</dbReference>
<feature type="signal peptide" evidence="9">
    <location>
        <begin position="1"/>
        <end position="20"/>
    </location>
</feature>
<evidence type="ECO:0000256" key="9">
    <source>
        <dbReference type="SAM" id="SignalP"/>
    </source>
</evidence>
<evidence type="ECO:0000259" key="11">
    <source>
        <dbReference type="Pfam" id="PF14905"/>
    </source>
</evidence>
<gene>
    <name evidence="12" type="ORF">ACFS6H_18735</name>
</gene>
<comment type="subcellular location">
    <subcellularLocation>
        <location evidence="1">Cell outer membrane</location>
        <topology evidence="1">Multi-pass membrane protein</topology>
    </subcellularLocation>
</comment>
<keyword evidence="6" id="KW-0472">Membrane</keyword>
<evidence type="ECO:0000256" key="4">
    <source>
        <dbReference type="ARBA" id="ARBA00022692"/>
    </source>
</evidence>
<evidence type="ECO:0000256" key="2">
    <source>
        <dbReference type="ARBA" id="ARBA00022448"/>
    </source>
</evidence>
<feature type="domain" description="TonB-dependent receptor plug" evidence="10">
    <location>
        <begin position="180"/>
        <end position="258"/>
    </location>
</feature>
<dbReference type="PANTHER" id="PTHR30069:SF29">
    <property type="entry name" value="HEMOGLOBIN AND HEMOGLOBIN-HAPTOGLOBIN-BINDING PROTEIN 1-RELATED"/>
    <property type="match status" value="1"/>
</dbReference>
<proteinExistence type="predicted"/>
<dbReference type="Pfam" id="PF07715">
    <property type="entry name" value="Plug"/>
    <property type="match status" value="1"/>
</dbReference>
<dbReference type="Gene3D" id="2.40.170.20">
    <property type="entry name" value="TonB-dependent receptor, beta-barrel domain"/>
    <property type="match status" value="1"/>
</dbReference>
<keyword evidence="4" id="KW-0812">Transmembrane</keyword>
<dbReference type="SUPFAM" id="SSF49464">
    <property type="entry name" value="Carboxypeptidase regulatory domain-like"/>
    <property type="match status" value="1"/>
</dbReference>
<dbReference type="SUPFAM" id="SSF56935">
    <property type="entry name" value="Porins"/>
    <property type="match status" value="1"/>
</dbReference>
<dbReference type="InterPro" id="IPR041700">
    <property type="entry name" value="OMP_b-brl_3"/>
</dbReference>
<accession>A0ABW6A8P8</accession>
<keyword evidence="13" id="KW-1185">Reference proteome</keyword>
<dbReference type="InterPro" id="IPR008969">
    <property type="entry name" value="CarboxyPept-like_regulatory"/>
</dbReference>
<evidence type="ECO:0000256" key="6">
    <source>
        <dbReference type="ARBA" id="ARBA00023136"/>
    </source>
</evidence>
<evidence type="ECO:0000313" key="12">
    <source>
        <dbReference type="EMBL" id="MFD2921764.1"/>
    </source>
</evidence>
<reference evidence="13" key="1">
    <citation type="journal article" date="2019" name="Int. J. Syst. Evol. Microbiol.">
        <title>The Global Catalogue of Microorganisms (GCM) 10K type strain sequencing project: providing services to taxonomists for standard genome sequencing and annotation.</title>
        <authorList>
            <consortium name="The Broad Institute Genomics Platform"/>
            <consortium name="The Broad Institute Genome Sequencing Center for Infectious Disease"/>
            <person name="Wu L."/>
            <person name="Ma J."/>
        </authorList>
    </citation>
    <scope>NUCLEOTIDE SEQUENCE [LARGE SCALE GENOMIC DNA]</scope>
    <source>
        <strain evidence="13">KCTC 23299</strain>
    </source>
</reference>
<evidence type="ECO:0000259" key="10">
    <source>
        <dbReference type="Pfam" id="PF07715"/>
    </source>
</evidence>
<keyword evidence="3" id="KW-1134">Transmembrane beta strand</keyword>
<protein>
    <submittedName>
        <fullName evidence="12">TonB-dependent receptor domain-containing protein</fullName>
    </submittedName>
</protein>
<dbReference type="Pfam" id="PF14905">
    <property type="entry name" value="OMP_b-brl_3"/>
    <property type="match status" value="1"/>
</dbReference>
<dbReference type="Gene3D" id="2.170.130.10">
    <property type="entry name" value="TonB-dependent receptor, plug domain"/>
    <property type="match status" value="1"/>
</dbReference>
<name>A0ABW6A8P8_9BACT</name>
<feature type="domain" description="Outer membrane protein beta-barrel" evidence="11">
    <location>
        <begin position="415"/>
        <end position="863"/>
    </location>
</feature>
<keyword evidence="7" id="KW-0998">Cell outer membrane</keyword>
<feature type="compositionally biased region" description="Gly residues" evidence="8">
    <location>
        <begin position="777"/>
        <end position="789"/>
    </location>
</feature>
<evidence type="ECO:0000256" key="5">
    <source>
        <dbReference type="ARBA" id="ARBA00022729"/>
    </source>
</evidence>
<dbReference type="InterPro" id="IPR037066">
    <property type="entry name" value="Plug_dom_sf"/>
</dbReference>
<keyword evidence="2" id="KW-0813">Transport</keyword>
<evidence type="ECO:0000256" key="8">
    <source>
        <dbReference type="SAM" id="MobiDB-lite"/>
    </source>
</evidence>
<comment type="caution">
    <text evidence="12">The sequence shown here is derived from an EMBL/GenBank/DDBJ whole genome shotgun (WGS) entry which is preliminary data.</text>
</comment>
<dbReference type="Proteomes" id="UP001597511">
    <property type="component" value="Unassembled WGS sequence"/>
</dbReference>
<dbReference type="InterPro" id="IPR039426">
    <property type="entry name" value="TonB-dep_rcpt-like"/>
</dbReference>
<dbReference type="InterPro" id="IPR012910">
    <property type="entry name" value="Plug_dom"/>
</dbReference>
<sequence length="893" mass="98459">MKRFLGVLTAILLTATALVAQQPGGANRGAGAGSSMTGAFYGKIIDSITGKGLEAASVQLYTNKFDSATKSMKQVLASGMLTKANGDFRLENIAAMGQYKLVITAIGFKEVSMPVALIDRAMMEKMRSGAQDMNAMMGALDKDLGNIKLGIDQQILGNVTVESTKPLVQLAIDRKVYNVEKDLAATGGGTAADVMKNVPSLNVDIDGNVTLRNSSPQIFVDGRPTTLTLDQIPADQIASVEVITNPSAKFDASGGTGGILNIVLKKARRVGYSGNVRAGIDMRGKFNIGGDINVRQGKVNFFANGNYGQRKSISDGTTDRLTTIKAPNTNMHQVDESIRDGYFAFGRAGFDYFINNRNTITVSGSAVRGQFKNNTTSHIYVDTLFAVDPKRSYTQRYSDGEGNFRNYGGALGYVRNFQKSGHQLTADVNYNTSKNDNVSLVSNNIFPNFPAGSYMYRYRQQQVGDGTNQQITFQTDYTNPLTDNSKLEAGIRYNQRNNDSRNTFGVMDDNGNVSVLAPLSSKFKYTDRIYAAYSSYTGRFSETFGYMVGLRVEGSNYSGRVHSSVKDGASFKDTSNSYSISYPVSFFPSVFLSKKLKANQDLQLNYSRRINRPNFFQLFPFTDYSDSLNLSRGNPGLKPEFTNSIELSYQKTFPKNNSLLISAYYKHTTDLITRYQAQETNPINDSAVFVNTFINANSSFVGGIEFVAKNRITKWWDITSNLNLYTSKITIDDPAIETTDQLYSWFAKINNSFKLPKNFSLQVTGDYTSKTVLSPGGSSGQGGGGGGWGPTVSGNSQGYTKPSYSIDAALRFEFMKNKAASITLNVSDIFRTRINDVYTQSASFYQHAVRTRDQQFFRLNFNYRFGKFDASLFKRKNIRGEQENMQNSMQGAQ</sequence>
<dbReference type="InterPro" id="IPR036942">
    <property type="entry name" value="Beta-barrel_TonB_sf"/>
</dbReference>
<evidence type="ECO:0000256" key="3">
    <source>
        <dbReference type="ARBA" id="ARBA00022452"/>
    </source>
</evidence>
<organism evidence="12 13">
    <name type="scientific">Terrimonas rubra</name>
    <dbReference type="NCBI Taxonomy" id="1035890"/>
    <lineage>
        <taxon>Bacteria</taxon>
        <taxon>Pseudomonadati</taxon>
        <taxon>Bacteroidota</taxon>
        <taxon>Chitinophagia</taxon>
        <taxon>Chitinophagales</taxon>
        <taxon>Chitinophagaceae</taxon>
        <taxon>Terrimonas</taxon>
    </lineage>
</organism>
<dbReference type="PANTHER" id="PTHR30069">
    <property type="entry name" value="TONB-DEPENDENT OUTER MEMBRANE RECEPTOR"/>
    <property type="match status" value="1"/>
</dbReference>
<feature type="region of interest" description="Disordered" evidence="8">
    <location>
        <begin position="772"/>
        <end position="793"/>
    </location>
</feature>
<evidence type="ECO:0000256" key="7">
    <source>
        <dbReference type="ARBA" id="ARBA00023237"/>
    </source>
</evidence>
<feature type="chain" id="PRO_5047502922" evidence="9">
    <location>
        <begin position="21"/>
        <end position="893"/>
    </location>
</feature>
<keyword evidence="5 9" id="KW-0732">Signal</keyword>
<dbReference type="RefSeq" id="WP_386102710.1">
    <property type="nucleotide sequence ID" value="NZ_JBHUOZ010000003.1"/>
</dbReference>
<evidence type="ECO:0000256" key="1">
    <source>
        <dbReference type="ARBA" id="ARBA00004571"/>
    </source>
</evidence>